<gene>
    <name evidence="3" type="ORF">RFI_03794</name>
</gene>
<keyword evidence="2" id="KW-0812">Transmembrane</keyword>
<evidence type="ECO:0000256" key="2">
    <source>
        <dbReference type="SAM" id="Phobius"/>
    </source>
</evidence>
<feature type="compositionally biased region" description="Low complexity" evidence="1">
    <location>
        <begin position="332"/>
        <end position="345"/>
    </location>
</feature>
<evidence type="ECO:0000313" key="3">
    <source>
        <dbReference type="EMBL" id="ETO33311.1"/>
    </source>
</evidence>
<feature type="compositionally biased region" description="Polar residues" evidence="1">
    <location>
        <begin position="225"/>
        <end position="243"/>
    </location>
</feature>
<comment type="caution">
    <text evidence="3">The sequence shown here is derived from an EMBL/GenBank/DDBJ whole genome shotgun (WGS) entry which is preliminary data.</text>
</comment>
<feature type="compositionally biased region" description="Basic and acidic residues" evidence="1">
    <location>
        <begin position="476"/>
        <end position="491"/>
    </location>
</feature>
<feature type="transmembrane region" description="Helical" evidence="2">
    <location>
        <begin position="904"/>
        <end position="922"/>
    </location>
</feature>
<dbReference type="AlphaFoldDB" id="X6P548"/>
<feature type="compositionally biased region" description="Low complexity" evidence="1">
    <location>
        <begin position="133"/>
        <end position="159"/>
    </location>
</feature>
<keyword evidence="2" id="KW-0472">Membrane</keyword>
<dbReference type="Proteomes" id="UP000023152">
    <property type="component" value="Unassembled WGS sequence"/>
</dbReference>
<feature type="region of interest" description="Disordered" evidence="1">
    <location>
        <begin position="86"/>
        <end position="120"/>
    </location>
</feature>
<dbReference type="EMBL" id="ASPP01003496">
    <property type="protein sequence ID" value="ETO33311.1"/>
    <property type="molecule type" value="Genomic_DNA"/>
</dbReference>
<feature type="compositionally biased region" description="Pro residues" evidence="1">
    <location>
        <begin position="530"/>
        <end position="562"/>
    </location>
</feature>
<feature type="compositionally biased region" description="Low complexity" evidence="1">
    <location>
        <begin position="366"/>
        <end position="375"/>
    </location>
</feature>
<feature type="region of interest" description="Disordered" evidence="1">
    <location>
        <begin position="133"/>
        <end position="629"/>
    </location>
</feature>
<protein>
    <submittedName>
        <fullName evidence="3">Uncharacterized protein</fullName>
    </submittedName>
</protein>
<reference evidence="3 4" key="1">
    <citation type="journal article" date="2013" name="Curr. Biol.">
        <title>The Genome of the Foraminiferan Reticulomyxa filosa.</title>
        <authorList>
            <person name="Glockner G."/>
            <person name="Hulsmann N."/>
            <person name="Schleicher M."/>
            <person name="Noegel A.A."/>
            <person name="Eichinger L."/>
            <person name="Gallinger C."/>
            <person name="Pawlowski J."/>
            <person name="Sierra R."/>
            <person name="Euteneuer U."/>
            <person name="Pillet L."/>
            <person name="Moustafa A."/>
            <person name="Platzer M."/>
            <person name="Groth M."/>
            <person name="Szafranski K."/>
            <person name="Schliwa M."/>
        </authorList>
    </citation>
    <scope>NUCLEOTIDE SEQUENCE [LARGE SCALE GENOMIC DNA]</scope>
</reference>
<feature type="compositionally biased region" description="Polar residues" evidence="1">
    <location>
        <begin position="264"/>
        <end position="297"/>
    </location>
</feature>
<dbReference type="OMA" id="HETTFYE"/>
<name>X6P548_RETFI</name>
<feature type="compositionally biased region" description="Low complexity" evidence="1">
    <location>
        <begin position="213"/>
        <end position="222"/>
    </location>
</feature>
<organism evidence="3 4">
    <name type="scientific">Reticulomyxa filosa</name>
    <dbReference type="NCBI Taxonomy" id="46433"/>
    <lineage>
        <taxon>Eukaryota</taxon>
        <taxon>Sar</taxon>
        <taxon>Rhizaria</taxon>
        <taxon>Retaria</taxon>
        <taxon>Foraminifera</taxon>
        <taxon>Monothalamids</taxon>
        <taxon>Reticulomyxidae</taxon>
        <taxon>Reticulomyxa</taxon>
    </lineage>
</organism>
<proteinExistence type="predicted"/>
<feature type="compositionally biased region" description="Basic and acidic residues" evidence="1">
    <location>
        <begin position="564"/>
        <end position="573"/>
    </location>
</feature>
<accession>X6P548</accession>
<keyword evidence="2" id="KW-1133">Transmembrane helix</keyword>
<feature type="compositionally biased region" description="Low complexity" evidence="1">
    <location>
        <begin position="245"/>
        <end position="263"/>
    </location>
</feature>
<evidence type="ECO:0000313" key="4">
    <source>
        <dbReference type="Proteomes" id="UP000023152"/>
    </source>
</evidence>
<keyword evidence="4" id="KW-1185">Reference proteome</keyword>
<feature type="compositionally biased region" description="Low complexity" evidence="1">
    <location>
        <begin position="403"/>
        <end position="413"/>
    </location>
</feature>
<feature type="compositionally biased region" description="Low complexity" evidence="1">
    <location>
        <begin position="585"/>
        <end position="598"/>
    </location>
</feature>
<sequence>MWELDDDAKLLPCGLTVRYDLIEFEAEEWACENYHYHNISLPETLFSSDSGSAEWEELNTTPLRHRLQGYSSPLTTASAVTTAASSAQTTSSSQAATATTSSQAATATTSAPATTSALSSASTTVIATSVAATTSSTTSNPSQASSTSASAPNSATQSTYNESPGNGGPADETTESPDSGRYTYSQPTFAEDAAPYETTGSEDNEPTQREGPTEPQEQTTESETNDPIQPTNPQDQSTTQSEANEPIQPQEPTEAQETTESETNNPTQPANPQEPTNPQDETTSIEGTTKSDWSPQPTFYEGPVGPTYIETTSNDVETTPAPREPTDPAPPQTETTNEASETTESGPNHPTEPQPPHSETTEIGSTEQTVETTTESGPHQPTEPNPPQQGTTRSTDETETTETAETTESGPHEPTQPQPPHETTFYEGTAGVETTESGPYQPTQPQPPHETTFYEGTVGVETTESGPHQPTQPEPPHPETTDSVETTKEATDTTESGPHQPTQPEPHNPRTTDETEETTEVGPTQYQPTQPEPTQPTQPTQPQPTQPEPTQPEPTQPEPTQPHPHSETTKEDVETTIGWPHEPTQRPTQPTLPGPLTTKEPESTRGTPFDIDSNETFPSGPPLTTGDSSPLETTDVDLPPWIEGPFCDGFRFSLRRKKLLARLDYLLEEIHIHPSTRDCYPTGIVHNYSIGNLENLGFVPCYLAKYSDKTDFDAIMENCPTYIGDADFNMPLFFGACETRDCETIYVGSFTNDNRLLTFLSDPTQSGDFSVVVNEKTVWYAVKKLSRKLLSRGRHFISWIGFSPDPTVDFAKEHCDQFDVLGDDRLCWMTNHVDGGYRAGKNVDLDDDKSWYKVLFYANRSANFYEACGYETKAIKLNDMGVFRIRADEMQFNVVNRSSKSAKLVILALFGVVISFLILLCWKFNHKWSPKKACQWFAANKNTTISGLVNEEYKPLLVTTD</sequence>
<evidence type="ECO:0000256" key="1">
    <source>
        <dbReference type="SAM" id="MobiDB-lite"/>
    </source>
</evidence>